<dbReference type="AlphaFoldDB" id="A0A369UWZ7"/>
<dbReference type="UniPathway" id="UPA00148"/>
<comment type="caution">
    <text evidence="1">The sequence shown here is derived from an EMBL/GenBank/DDBJ whole genome shotgun (WGS) entry which is preliminary data.</text>
</comment>
<dbReference type="GO" id="GO:0009236">
    <property type="term" value="P:cobalamin biosynthetic process"/>
    <property type="evidence" value="ECO:0007669"/>
    <property type="project" value="UniProtKB-UniPathway"/>
</dbReference>
<organism evidence="1 2">
    <name type="scientific">Streptomyces parvulus</name>
    <dbReference type="NCBI Taxonomy" id="146923"/>
    <lineage>
        <taxon>Bacteria</taxon>
        <taxon>Bacillati</taxon>
        <taxon>Actinomycetota</taxon>
        <taxon>Actinomycetes</taxon>
        <taxon>Kitasatosporales</taxon>
        <taxon>Streptomycetaceae</taxon>
        <taxon>Streptomyces</taxon>
    </lineage>
</organism>
<dbReference type="Pfam" id="PF02571">
    <property type="entry name" value="CbiJ"/>
    <property type="match status" value="1"/>
</dbReference>
<dbReference type="PROSITE" id="PS51014">
    <property type="entry name" value="COBK_CBIJ"/>
    <property type="match status" value="1"/>
</dbReference>
<dbReference type="OrthoDB" id="5179418at2"/>
<dbReference type="EMBL" id="QQBH01000028">
    <property type="protein sequence ID" value="RDD85276.1"/>
    <property type="molecule type" value="Genomic_DNA"/>
</dbReference>
<dbReference type="GO" id="GO:0016994">
    <property type="term" value="F:precorrin-6A reductase activity"/>
    <property type="evidence" value="ECO:0007669"/>
    <property type="project" value="InterPro"/>
</dbReference>
<sequence length="237" mass="25291">MTTLIIGSTTLANQLAMAYEYSEPDYVHLTAEDSDAETLASIFAGSAIDAVVNAAEPYAEESSITVAAACGLAGLPLLRAVPPSFSRIDGSSRWRWVESFDVAREAAAGFSGDLLAALHPPRLAARLGDLGGRTAGVHRRRLPTESLWPEWAREPERTRHGLAGALAVIDEHHARLVIAADSGDEDVAYFLVAAELRELDVVVVRRPDTGEREAVSDVSSVFAWLNGLGDACGRAAR</sequence>
<dbReference type="Proteomes" id="UP000253742">
    <property type="component" value="Unassembled WGS sequence"/>
</dbReference>
<proteinExistence type="predicted"/>
<reference evidence="1 2" key="1">
    <citation type="submission" date="2018-07" db="EMBL/GenBank/DDBJ databases">
        <title>Genome guided investigation of antibiotics producing actinomycetales strain isolated from a Macau mangrove ecosystem.</title>
        <authorList>
            <person name="Hu D."/>
        </authorList>
    </citation>
    <scope>NUCLEOTIDE SEQUENCE [LARGE SCALE GENOMIC DNA]</scope>
    <source>
        <strain evidence="1 2">2297</strain>
    </source>
</reference>
<name>A0A369UWZ7_9ACTN</name>
<gene>
    <name evidence="1" type="ORF">DVZ84_30630</name>
</gene>
<dbReference type="RefSeq" id="WP_114532044.1">
    <property type="nucleotide sequence ID" value="NZ_QQBH01000028.1"/>
</dbReference>
<evidence type="ECO:0000313" key="1">
    <source>
        <dbReference type="EMBL" id="RDD85276.1"/>
    </source>
</evidence>
<dbReference type="InterPro" id="IPR003723">
    <property type="entry name" value="Precorrin-6x_reduct"/>
</dbReference>
<evidence type="ECO:0000313" key="2">
    <source>
        <dbReference type="Proteomes" id="UP000253742"/>
    </source>
</evidence>
<accession>A0A369UWZ7</accession>
<protein>
    <submittedName>
        <fullName evidence="1">Uncharacterized protein</fullName>
    </submittedName>
</protein>